<evidence type="ECO:0000313" key="2">
    <source>
        <dbReference type="Proteomes" id="UP000198515"/>
    </source>
</evidence>
<dbReference type="Proteomes" id="UP000198515">
    <property type="component" value="Unassembled WGS sequence"/>
</dbReference>
<gene>
    <name evidence="1" type="ORF">GA0061070_10167</name>
</gene>
<dbReference type="RefSeq" id="WP_167353558.1">
    <property type="nucleotide sequence ID" value="NZ_FMBC01000016.1"/>
</dbReference>
<name>A0A1C4DER8_9ENTR</name>
<dbReference type="EMBL" id="FMBC01000016">
    <property type="protein sequence ID" value="SCC29816.1"/>
    <property type="molecule type" value="Genomic_DNA"/>
</dbReference>
<reference evidence="2" key="1">
    <citation type="submission" date="2016-08" db="EMBL/GenBank/DDBJ databases">
        <authorList>
            <person name="Varghese N."/>
            <person name="Submissions Spin"/>
        </authorList>
    </citation>
    <scope>NUCLEOTIDE SEQUENCE [LARGE SCALE GENOMIC DNA]</scope>
    <source>
        <strain evidence="2">REICA_142</strain>
    </source>
</reference>
<accession>A0A1C4DER8</accession>
<keyword evidence="2" id="KW-1185">Reference proteome</keyword>
<dbReference type="AlphaFoldDB" id="A0A1C4DER8"/>
<evidence type="ECO:0000313" key="1">
    <source>
        <dbReference type="EMBL" id="SCC29816.1"/>
    </source>
</evidence>
<organism evidence="1 2">
    <name type="scientific">Kosakonia oryziphila</name>
    <dbReference type="NCBI Taxonomy" id="1005667"/>
    <lineage>
        <taxon>Bacteria</taxon>
        <taxon>Pseudomonadati</taxon>
        <taxon>Pseudomonadota</taxon>
        <taxon>Gammaproteobacteria</taxon>
        <taxon>Enterobacterales</taxon>
        <taxon>Enterobacteriaceae</taxon>
        <taxon>Kosakonia</taxon>
    </lineage>
</organism>
<protein>
    <submittedName>
        <fullName evidence="1">Uncharacterized protein</fullName>
    </submittedName>
</protein>
<sequence length="47" mass="5076">MIDGIQMLNQGLAAFAGLFGRLSVSFFWQAKTLHQCGRLAAGVIISH</sequence>
<proteinExistence type="predicted"/>